<name>D7E7Z0_METEZ</name>
<dbReference type="CDD" id="cd03764">
    <property type="entry name" value="proteasome_beta_archeal"/>
    <property type="match status" value="1"/>
</dbReference>
<comment type="similarity">
    <text evidence="9">Belongs to the peptidase T1B family.</text>
</comment>
<dbReference type="PROSITE" id="PS51476">
    <property type="entry name" value="PROTEASOME_BETA_2"/>
    <property type="match status" value="1"/>
</dbReference>
<evidence type="ECO:0000256" key="8">
    <source>
        <dbReference type="ARBA" id="ARBA00023145"/>
    </source>
</evidence>
<dbReference type="PRINTS" id="PR00141">
    <property type="entry name" value="PROTEASOME"/>
</dbReference>
<dbReference type="InterPro" id="IPR029055">
    <property type="entry name" value="Ntn_hydrolases_N"/>
</dbReference>
<dbReference type="MEROPS" id="T01.002"/>
<comment type="function">
    <text evidence="9">Component of the proteasome core, a large protease complex with broad specificity involved in protein degradation.</text>
</comment>
<feature type="active site" description="Nucleophile" evidence="9 10">
    <location>
        <position position="11"/>
    </location>
</feature>
<dbReference type="InterPro" id="IPR001353">
    <property type="entry name" value="Proteasome_sua/b"/>
</dbReference>
<dbReference type="PROSITE" id="PS00854">
    <property type="entry name" value="PROTEASOME_BETA_1"/>
    <property type="match status" value="1"/>
</dbReference>
<evidence type="ECO:0000256" key="6">
    <source>
        <dbReference type="ARBA" id="ARBA00022813"/>
    </source>
</evidence>
<dbReference type="GO" id="GO:0004298">
    <property type="term" value="F:threonine-type endopeptidase activity"/>
    <property type="evidence" value="ECO:0007669"/>
    <property type="project" value="UniProtKB-UniRule"/>
</dbReference>
<dbReference type="HOGENOM" id="CLU_035750_7_2_2"/>
<dbReference type="KEGG" id="mev:Metev_0414"/>
<evidence type="ECO:0000256" key="3">
    <source>
        <dbReference type="ARBA" id="ARBA00022670"/>
    </source>
</evidence>
<dbReference type="STRING" id="644295.Metev_0414"/>
<dbReference type="GO" id="GO:0005737">
    <property type="term" value="C:cytoplasm"/>
    <property type="evidence" value="ECO:0007669"/>
    <property type="project" value="UniProtKB-SubCell"/>
</dbReference>
<accession>D7E7Z0</accession>
<dbReference type="AlphaFoldDB" id="D7E7Z0"/>
<keyword evidence="12" id="KW-1185">Reference proteome</keyword>
<dbReference type="NCBIfam" id="TIGR03634">
    <property type="entry name" value="arc_protsome_B"/>
    <property type="match status" value="1"/>
</dbReference>
<dbReference type="OrthoDB" id="6330at2157"/>
<keyword evidence="5 9" id="KW-0378">Hydrolase</keyword>
<evidence type="ECO:0000313" key="12">
    <source>
        <dbReference type="Proteomes" id="UP000000391"/>
    </source>
</evidence>
<dbReference type="InterPro" id="IPR023333">
    <property type="entry name" value="Proteasome_suB-type"/>
</dbReference>
<comment type="subcellular location">
    <subcellularLocation>
        <location evidence="9">Cytoplasm</location>
    </subcellularLocation>
</comment>
<dbReference type="GO" id="GO:0019774">
    <property type="term" value="C:proteasome core complex, beta-subunit complex"/>
    <property type="evidence" value="ECO:0007669"/>
    <property type="project" value="UniProtKB-UniRule"/>
</dbReference>
<comment type="subunit">
    <text evidence="9">The 20S proteasome core is composed of 14 alpha and 14 beta subunits that assemble into four stacked heptameric rings, resulting in a barrel-shaped structure. The two inner rings, each composed of seven catalytic beta subunits, are sandwiched by two outer rings, each composed of seven alpha subunits. The catalytic chamber with the active sites is on the inside of the barrel. Has a gated structure, the ends of the cylinder being occluded by the N-termini of the alpha-subunits. Is capped at one or both ends by the proteasome regulatory ATPase, PAN.</text>
</comment>
<dbReference type="EMBL" id="CP002069">
    <property type="protein sequence ID" value="ADI73332.1"/>
    <property type="molecule type" value="Genomic_DNA"/>
</dbReference>
<evidence type="ECO:0000256" key="10">
    <source>
        <dbReference type="PIRSR" id="PIRSR600243-1"/>
    </source>
</evidence>
<dbReference type="GeneID" id="9346033"/>
<keyword evidence="4 9" id="KW-0888">Threonine protease</keyword>
<evidence type="ECO:0000256" key="2">
    <source>
        <dbReference type="ARBA" id="ARBA00022490"/>
    </source>
</evidence>
<evidence type="ECO:0000313" key="11">
    <source>
        <dbReference type="EMBL" id="ADI73332.1"/>
    </source>
</evidence>
<keyword evidence="6 9" id="KW-0068">Autocatalytic cleavage</keyword>
<keyword evidence="3 9" id="KW-0645">Protease</keyword>
<dbReference type="InterPro" id="IPR019983">
    <property type="entry name" value="Pept_T1A_Psome_bsu_arc"/>
</dbReference>
<dbReference type="RefSeq" id="WP_013193900.1">
    <property type="nucleotide sequence ID" value="NC_014253.1"/>
</dbReference>
<proteinExistence type="inferred from homology"/>
<protein>
    <recommendedName>
        <fullName evidence="9">Proteasome subunit beta</fullName>
        <ecNumber evidence="9">3.4.25.1</ecNumber>
    </recommendedName>
    <alternativeName>
        <fullName evidence="9">20S proteasome beta subunit</fullName>
    </alternativeName>
    <alternativeName>
        <fullName evidence="9">Proteasome core protein PsmB</fullName>
    </alternativeName>
</protein>
<dbReference type="EC" id="3.4.25.1" evidence="9"/>
<dbReference type="SUPFAM" id="SSF56235">
    <property type="entry name" value="N-terminal nucleophile aminohydrolases (Ntn hydrolases)"/>
    <property type="match status" value="1"/>
</dbReference>
<sequence length="211" mass="22865">MSSDNQHLKGTTTVGIACSDAVVLATERRATMGNFIASKTAKKIYQIDDRIGMTTAGSVGDAQQIVRIISVESKLFKMRRNEPITIKGITTLLSNLLSGQRYFPLMVQLIVGGVDKTGPNMYSLDPLGGRIEETNIVATGSGSPITYGLLEDRYHKDMTSDEGAELAIRALHNAMKRDSASGDGIDVVVITKDGYKQLDEEEVNNKRAALN</sequence>
<keyword evidence="2 9" id="KW-0963">Cytoplasm</keyword>
<dbReference type="GO" id="GO:0010498">
    <property type="term" value="P:proteasomal protein catabolic process"/>
    <property type="evidence" value="ECO:0007669"/>
    <property type="project" value="UniProtKB-UniRule"/>
</dbReference>
<dbReference type="PANTHER" id="PTHR32194">
    <property type="entry name" value="METALLOPROTEASE TLDD"/>
    <property type="match status" value="1"/>
</dbReference>
<evidence type="ECO:0000256" key="4">
    <source>
        <dbReference type="ARBA" id="ARBA00022698"/>
    </source>
</evidence>
<keyword evidence="7 9" id="KW-0647">Proteasome</keyword>
<keyword evidence="8 9" id="KW-0865">Zymogen</keyword>
<dbReference type="HAMAP" id="MF_02113_A">
    <property type="entry name" value="Proteasome_B_A"/>
    <property type="match status" value="1"/>
</dbReference>
<reference evidence="11 12" key="1">
    <citation type="submission" date="2010-06" db="EMBL/GenBank/DDBJ databases">
        <title>Complete sequence chromosome of Methanohalobium evestigatum Z-7303.</title>
        <authorList>
            <consortium name="US DOE Joint Genome Institute"/>
            <person name="Lucas S."/>
            <person name="Copeland A."/>
            <person name="Lapidus A."/>
            <person name="Cheng J.-F."/>
            <person name="Bruce D."/>
            <person name="Goodwin L."/>
            <person name="Pitluck S."/>
            <person name="Saunders E."/>
            <person name="Detter J.C."/>
            <person name="Han C."/>
            <person name="Tapia R."/>
            <person name="Land M."/>
            <person name="Hauser L."/>
            <person name="Kyrpides N."/>
            <person name="Mikhailova N."/>
            <person name="Sieprawska-Lupa M."/>
            <person name="Whitman W.B."/>
            <person name="Anderson I."/>
            <person name="Woyke T."/>
        </authorList>
    </citation>
    <scope>NUCLEOTIDE SEQUENCE [LARGE SCALE GENOMIC DNA]</scope>
    <source>
        <strain evidence="12">ATCC BAA-1072 / DSM 3721 / NBRC 107634 / OCM 161 / Z-7303</strain>
    </source>
</reference>
<comment type="activity regulation">
    <text evidence="9">The formation of the proteasomal ATPase PAN-20S proteasome complex, via the docking of the C-termini of PAN into the intersubunit pockets in the alpha-rings, triggers opening of the gate for substrate entry. Interconversion between the open-gate and close-gate conformations leads to a dynamic regulation of the 20S proteasome proteolysis activity.</text>
</comment>
<dbReference type="FunFam" id="3.60.20.10:FF:000049">
    <property type="entry name" value="Proteasome subunit beta"/>
    <property type="match status" value="1"/>
</dbReference>
<dbReference type="PANTHER" id="PTHR32194:SF0">
    <property type="entry name" value="ATP-DEPENDENT PROTEASE SUBUNIT HSLV"/>
    <property type="match status" value="1"/>
</dbReference>
<evidence type="ECO:0000256" key="1">
    <source>
        <dbReference type="ARBA" id="ARBA00001198"/>
    </source>
</evidence>
<evidence type="ECO:0000256" key="7">
    <source>
        <dbReference type="ARBA" id="ARBA00022942"/>
    </source>
</evidence>
<dbReference type="InterPro" id="IPR000243">
    <property type="entry name" value="Pept_T1A_subB"/>
</dbReference>
<organism evidence="11 12">
    <name type="scientific">Methanohalobium evestigatum (strain ATCC BAA-1072 / DSM 3721 / NBRC 107634 / OCM 161 / Z-7303)</name>
    <dbReference type="NCBI Taxonomy" id="644295"/>
    <lineage>
        <taxon>Archaea</taxon>
        <taxon>Methanobacteriati</taxon>
        <taxon>Methanobacteriota</taxon>
        <taxon>Stenosarchaea group</taxon>
        <taxon>Methanomicrobia</taxon>
        <taxon>Methanosarcinales</taxon>
        <taxon>Methanosarcinaceae</taxon>
        <taxon>Methanohalobium</taxon>
    </lineage>
</organism>
<dbReference type="InterPro" id="IPR016050">
    <property type="entry name" value="Proteasome_bsu_CS"/>
</dbReference>
<gene>
    <name evidence="9" type="primary">psmB</name>
    <name evidence="11" type="ordered locus">Metev_0414</name>
</gene>
<evidence type="ECO:0000256" key="5">
    <source>
        <dbReference type="ARBA" id="ARBA00022801"/>
    </source>
</evidence>
<evidence type="ECO:0000256" key="9">
    <source>
        <dbReference type="HAMAP-Rule" id="MF_02113"/>
    </source>
</evidence>
<feature type="chain" id="PRO_5023230417" description="Proteasome subunit beta" evidence="9">
    <location>
        <begin position="11"/>
        <end position="211"/>
    </location>
</feature>
<dbReference type="Gene3D" id="3.60.20.10">
    <property type="entry name" value="Glutamine Phosphoribosylpyrophosphate, subunit 1, domain 1"/>
    <property type="match status" value="1"/>
</dbReference>
<feature type="propeptide" id="PRO_5005044443" description="Removed in mature form; by autocatalysis" evidence="9">
    <location>
        <begin position="1"/>
        <end position="10"/>
    </location>
</feature>
<comment type="catalytic activity">
    <reaction evidence="1 9">
        <text>Cleavage of peptide bonds with very broad specificity.</text>
        <dbReference type="EC" id="3.4.25.1"/>
    </reaction>
</comment>
<dbReference type="Pfam" id="PF00227">
    <property type="entry name" value="Proteasome"/>
    <property type="match status" value="1"/>
</dbReference>
<dbReference type="Proteomes" id="UP000000391">
    <property type="component" value="Chromosome"/>
</dbReference>